<evidence type="ECO:0000256" key="1">
    <source>
        <dbReference type="SAM" id="MobiDB-lite"/>
    </source>
</evidence>
<keyword evidence="4" id="KW-1185">Reference proteome</keyword>
<dbReference type="OrthoDB" id="292190at2"/>
<dbReference type="EMBL" id="CP036266">
    <property type="protein sequence ID" value="QDT22765.1"/>
    <property type="molecule type" value="Genomic_DNA"/>
</dbReference>
<keyword evidence="2" id="KW-1133">Transmembrane helix</keyword>
<gene>
    <name evidence="3" type="ORF">HG66A1_45750</name>
</gene>
<keyword evidence="2" id="KW-0472">Membrane</keyword>
<evidence type="ECO:0000313" key="4">
    <source>
        <dbReference type="Proteomes" id="UP000320421"/>
    </source>
</evidence>
<accession>A0A517PTQ6</accession>
<dbReference type="AlphaFoldDB" id="A0A517PTQ6"/>
<organism evidence="3 4">
    <name type="scientific">Gimesia chilikensis</name>
    <dbReference type="NCBI Taxonomy" id="2605989"/>
    <lineage>
        <taxon>Bacteria</taxon>
        <taxon>Pseudomonadati</taxon>
        <taxon>Planctomycetota</taxon>
        <taxon>Planctomycetia</taxon>
        <taxon>Planctomycetales</taxon>
        <taxon>Planctomycetaceae</taxon>
        <taxon>Gimesia</taxon>
    </lineage>
</organism>
<dbReference type="Proteomes" id="UP000320421">
    <property type="component" value="Chromosome"/>
</dbReference>
<evidence type="ECO:0000313" key="3">
    <source>
        <dbReference type="EMBL" id="QDT22765.1"/>
    </source>
</evidence>
<sequence>MYDDWDSEYDADEYGPDDGYDEESESETIECSNCGADVYEDAVACPICGEYLTRNTDPLSDRPSWWVMLGILGIVLTIISAFFWSRI</sequence>
<evidence type="ECO:0000256" key="2">
    <source>
        <dbReference type="SAM" id="Phobius"/>
    </source>
</evidence>
<feature type="region of interest" description="Disordered" evidence="1">
    <location>
        <begin position="1"/>
        <end position="27"/>
    </location>
</feature>
<dbReference type="RefSeq" id="WP_145189140.1">
    <property type="nucleotide sequence ID" value="NZ_CP036266.1"/>
</dbReference>
<protein>
    <recommendedName>
        <fullName evidence="5">Zinc ribbon domain-containing protein</fullName>
    </recommendedName>
</protein>
<proteinExistence type="predicted"/>
<keyword evidence="2" id="KW-0812">Transmembrane</keyword>
<reference evidence="3 4" key="1">
    <citation type="submission" date="2019-02" db="EMBL/GenBank/DDBJ databases">
        <title>Deep-cultivation of Planctomycetes and their phenomic and genomic characterization uncovers novel biology.</title>
        <authorList>
            <person name="Wiegand S."/>
            <person name="Jogler M."/>
            <person name="Boedeker C."/>
            <person name="Pinto D."/>
            <person name="Vollmers J."/>
            <person name="Rivas-Marin E."/>
            <person name="Kohn T."/>
            <person name="Peeters S.H."/>
            <person name="Heuer A."/>
            <person name="Rast P."/>
            <person name="Oberbeckmann S."/>
            <person name="Bunk B."/>
            <person name="Jeske O."/>
            <person name="Meyerdierks A."/>
            <person name="Storesund J.E."/>
            <person name="Kallscheuer N."/>
            <person name="Luecker S."/>
            <person name="Lage O.M."/>
            <person name="Pohl T."/>
            <person name="Merkel B.J."/>
            <person name="Hornburger P."/>
            <person name="Mueller R.-W."/>
            <person name="Bruemmer F."/>
            <person name="Labrenz M."/>
            <person name="Spormann A.M."/>
            <person name="Op den Camp H."/>
            <person name="Overmann J."/>
            <person name="Amann R."/>
            <person name="Jetten M.S.M."/>
            <person name="Mascher T."/>
            <person name="Medema M.H."/>
            <person name="Devos D.P."/>
            <person name="Kaster A.-K."/>
            <person name="Ovreas L."/>
            <person name="Rohde M."/>
            <person name="Galperin M.Y."/>
            <person name="Jogler C."/>
        </authorList>
    </citation>
    <scope>NUCLEOTIDE SEQUENCE [LARGE SCALE GENOMIC DNA]</scope>
    <source>
        <strain evidence="3 4">HG66A1</strain>
    </source>
</reference>
<name>A0A517PTQ6_9PLAN</name>
<evidence type="ECO:0008006" key="5">
    <source>
        <dbReference type="Google" id="ProtNLM"/>
    </source>
</evidence>
<feature type="transmembrane region" description="Helical" evidence="2">
    <location>
        <begin position="65"/>
        <end position="84"/>
    </location>
</feature>